<feature type="transmembrane region" description="Helical" evidence="1">
    <location>
        <begin position="171"/>
        <end position="195"/>
    </location>
</feature>
<dbReference type="InterPro" id="IPR018476">
    <property type="entry name" value="GlyceroP-diester-Pdiesterase_M"/>
</dbReference>
<dbReference type="SUPFAM" id="SSF51695">
    <property type="entry name" value="PLC-like phosphodiesterases"/>
    <property type="match status" value="1"/>
</dbReference>
<dbReference type="PANTHER" id="PTHR46211">
    <property type="entry name" value="GLYCEROPHOSPHORYL DIESTER PHOSPHODIESTERASE"/>
    <property type="match status" value="1"/>
</dbReference>
<keyword evidence="1" id="KW-0812">Transmembrane</keyword>
<reference evidence="4" key="1">
    <citation type="journal article" date="2019" name="Int. J. Syst. Evol. Microbiol.">
        <title>The Global Catalogue of Microorganisms (GCM) 10K type strain sequencing project: providing services to taxonomists for standard genome sequencing and annotation.</title>
        <authorList>
            <consortium name="The Broad Institute Genomics Platform"/>
            <consortium name="The Broad Institute Genome Sequencing Center for Infectious Disease"/>
            <person name="Wu L."/>
            <person name="Ma J."/>
        </authorList>
    </citation>
    <scope>NUCLEOTIDE SEQUENCE [LARGE SCALE GENOMIC DNA]</scope>
    <source>
        <strain evidence="4">CCM 8979</strain>
    </source>
</reference>
<sequence>MQAWQFWRESTRHFFQHWGSYVTLVFITNLVISYLAVPAFTWLTAALLKWQHVPYVSYTNIAAITLKHPLAIIGLLLILLAVVTLIYWQFAYLLLGITNIRTGRPDSTRALLSDTVRSIAGASPSTFLFFIGYFIVIIPFGSELFTTPLLNKAKIPAFIISYLMENPVWTVLLGIFYVAAAYLGIRLIAVLPLMMIDHYHSREAIRLSWQQTRRNFWNYFSKIIVTLALVSAAVFVIYAALYIGQVLFDKTSFGLVAATVNLFLMEVITEFIVCYATVLFMMVILSSHEAHRRTPLSLFSFREPAKTKFRTRLLITSGLVVISAALVGFNLIYLNGLAMSKPLTIAHRGVDNGNGVQNTIPAMVKTSKERPDYVEMDVRMTKDHQFVVMHDANLKALANIKKSVSKLTLKQLTQITVTENGYQAKIPSFNHYLNTAIAHHQKLLIEIKTGGADTKDLPERFYRQFGSRIMANHEQVHTLSYKIMNRLKKEHPQLFVSYIMPYNLTFPQTRANAYTMESTTLNDTFIDQAAHEHKKVYAWDIDTITNLDQMMFMGVNGVITNNLSLIQQEIKDNTDHPSYANLLLTFMNDLSLETQTQ</sequence>
<evidence type="ECO:0000256" key="1">
    <source>
        <dbReference type="SAM" id="Phobius"/>
    </source>
</evidence>
<protein>
    <submittedName>
        <fullName evidence="3">Glycerophosphoryl diester phosphodiesterase membrane domain-containing protein</fullName>
    </submittedName>
</protein>
<dbReference type="Gene3D" id="3.20.20.190">
    <property type="entry name" value="Phosphatidylinositol (PI) phosphodiesterase"/>
    <property type="match status" value="1"/>
</dbReference>
<proteinExistence type="predicted"/>
<keyword evidence="1" id="KW-0472">Membrane</keyword>
<dbReference type="EMBL" id="JBHTOD010000003">
    <property type="protein sequence ID" value="MFD1455129.1"/>
    <property type="molecule type" value="Genomic_DNA"/>
</dbReference>
<name>A0ABW4D2H1_9LACO</name>
<feature type="transmembrane region" description="Helical" evidence="1">
    <location>
        <begin position="313"/>
        <end position="334"/>
    </location>
</feature>
<dbReference type="InterPro" id="IPR017946">
    <property type="entry name" value="PLC-like_Pdiesterase_TIM-brl"/>
</dbReference>
<comment type="caution">
    <text evidence="3">The sequence shown here is derived from an EMBL/GenBank/DDBJ whole genome shotgun (WGS) entry which is preliminary data.</text>
</comment>
<dbReference type="PROSITE" id="PS51704">
    <property type="entry name" value="GP_PDE"/>
    <property type="match status" value="1"/>
</dbReference>
<dbReference type="InterPro" id="IPR030395">
    <property type="entry name" value="GP_PDE_dom"/>
</dbReference>
<dbReference type="Pfam" id="PF03009">
    <property type="entry name" value="GDPD"/>
    <property type="match status" value="1"/>
</dbReference>
<feature type="transmembrane region" description="Helical" evidence="1">
    <location>
        <begin position="263"/>
        <end position="285"/>
    </location>
</feature>
<dbReference type="Pfam" id="PF10110">
    <property type="entry name" value="GPDPase_memb"/>
    <property type="match status" value="1"/>
</dbReference>
<feature type="transmembrane region" description="Helical" evidence="1">
    <location>
        <begin position="21"/>
        <end position="50"/>
    </location>
</feature>
<organism evidence="3 4">
    <name type="scientific">Levilactobacillus lanxiensis</name>
    <dbReference type="NCBI Taxonomy" id="2799568"/>
    <lineage>
        <taxon>Bacteria</taxon>
        <taxon>Bacillati</taxon>
        <taxon>Bacillota</taxon>
        <taxon>Bacilli</taxon>
        <taxon>Lactobacillales</taxon>
        <taxon>Lactobacillaceae</taxon>
        <taxon>Levilactobacillus</taxon>
    </lineage>
</organism>
<evidence type="ECO:0000313" key="3">
    <source>
        <dbReference type="EMBL" id="MFD1455129.1"/>
    </source>
</evidence>
<evidence type="ECO:0000313" key="4">
    <source>
        <dbReference type="Proteomes" id="UP001597189"/>
    </source>
</evidence>
<gene>
    <name evidence="3" type="ORF">ACFQ44_05415</name>
</gene>
<dbReference type="Proteomes" id="UP001597189">
    <property type="component" value="Unassembled WGS sequence"/>
</dbReference>
<feature type="transmembrane region" description="Helical" evidence="1">
    <location>
        <begin position="116"/>
        <end position="140"/>
    </location>
</feature>
<dbReference type="CDD" id="cd08579">
    <property type="entry name" value="GDPD_memb_like"/>
    <property type="match status" value="1"/>
</dbReference>
<feature type="transmembrane region" description="Helical" evidence="1">
    <location>
        <begin position="70"/>
        <end position="95"/>
    </location>
</feature>
<dbReference type="PANTHER" id="PTHR46211:SF8">
    <property type="entry name" value="PHOSPHODIESTERASE"/>
    <property type="match status" value="1"/>
</dbReference>
<keyword evidence="4" id="KW-1185">Reference proteome</keyword>
<accession>A0ABW4D2H1</accession>
<keyword evidence="1" id="KW-1133">Transmembrane helix</keyword>
<feature type="domain" description="GP-PDE" evidence="2">
    <location>
        <begin position="342"/>
        <end position="570"/>
    </location>
</feature>
<feature type="transmembrane region" description="Helical" evidence="1">
    <location>
        <begin position="216"/>
        <end position="243"/>
    </location>
</feature>
<evidence type="ECO:0000259" key="2">
    <source>
        <dbReference type="PROSITE" id="PS51704"/>
    </source>
</evidence>
<dbReference type="RefSeq" id="WP_203643784.1">
    <property type="nucleotide sequence ID" value="NZ_BOLN01000003.1"/>
</dbReference>